<evidence type="ECO:0000313" key="2">
    <source>
        <dbReference type="Proteomes" id="UP001151760"/>
    </source>
</evidence>
<dbReference type="Proteomes" id="UP001151760">
    <property type="component" value="Unassembled WGS sequence"/>
</dbReference>
<proteinExistence type="predicted"/>
<reference evidence="1" key="2">
    <citation type="submission" date="2022-01" db="EMBL/GenBank/DDBJ databases">
        <authorList>
            <person name="Yamashiro T."/>
            <person name="Shiraishi A."/>
            <person name="Satake H."/>
            <person name="Nakayama K."/>
        </authorList>
    </citation>
    <scope>NUCLEOTIDE SEQUENCE</scope>
</reference>
<evidence type="ECO:0000313" key="1">
    <source>
        <dbReference type="EMBL" id="GJS64957.1"/>
    </source>
</evidence>
<keyword evidence="2" id="KW-1185">Reference proteome</keyword>
<accession>A0ABQ4XIR8</accession>
<sequence>MDHNNPDSKKLLTTLHKIICVVTRYQKDIRDLPFDWVRELFLPSVLRGWKISYPSDDDECETVNGNKTVEGPLKDPLCSRLCISNLATPGHLVAHNLDKVHMTCSLHENEENFPDAKEDKIWLELKEFDKGTHESEGTNPEFDDGERKSIGVDHPIVSAVGNFAVAAFNKACKKFKFHLVYRNNSSTYDLNMGYRWYESNGSILLLLLGIYMQNCGWRTGFSLYLYHFECTAFERPTAASELCRLKRIHVKFRKVLLLRCDSARLRCPPDFNRMTNPDDWRDPGDHRCSGMVRRAKGTSCSGYDYYNPYLDG</sequence>
<protein>
    <submittedName>
        <fullName evidence="1">Uncharacterized protein</fullName>
    </submittedName>
</protein>
<reference evidence="1" key="1">
    <citation type="journal article" date="2022" name="Int. J. Mol. Sci.">
        <title>Draft Genome of Tanacetum Coccineum: Genomic Comparison of Closely Related Tanacetum-Family Plants.</title>
        <authorList>
            <person name="Yamashiro T."/>
            <person name="Shiraishi A."/>
            <person name="Nakayama K."/>
            <person name="Satake H."/>
        </authorList>
    </citation>
    <scope>NUCLEOTIDE SEQUENCE</scope>
</reference>
<dbReference type="EMBL" id="BQNB010009541">
    <property type="protein sequence ID" value="GJS64957.1"/>
    <property type="molecule type" value="Genomic_DNA"/>
</dbReference>
<organism evidence="1 2">
    <name type="scientific">Tanacetum coccineum</name>
    <dbReference type="NCBI Taxonomy" id="301880"/>
    <lineage>
        <taxon>Eukaryota</taxon>
        <taxon>Viridiplantae</taxon>
        <taxon>Streptophyta</taxon>
        <taxon>Embryophyta</taxon>
        <taxon>Tracheophyta</taxon>
        <taxon>Spermatophyta</taxon>
        <taxon>Magnoliopsida</taxon>
        <taxon>eudicotyledons</taxon>
        <taxon>Gunneridae</taxon>
        <taxon>Pentapetalae</taxon>
        <taxon>asterids</taxon>
        <taxon>campanulids</taxon>
        <taxon>Asterales</taxon>
        <taxon>Asteraceae</taxon>
        <taxon>Asteroideae</taxon>
        <taxon>Anthemideae</taxon>
        <taxon>Anthemidinae</taxon>
        <taxon>Tanacetum</taxon>
    </lineage>
</organism>
<comment type="caution">
    <text evidence="1">The sequence shown here is derived from an EMBL/GenBank/DDBJ whole genome shotgun (WGS) entry which is preliminary data.</text>
</comment>
<name>A0ABQ4XIR8_9ASTR</name>
<gene>
    <name evidence="1" type="ORF">Tco_0679521</name>
</gene>